<reference evidence="1" key="1">
    <citation type="journal article" date="2014" name="Front. Microbiol.">
        <title>High frequency of phylogenetically diverse reductive dehalogenase-homologous genes in deep subseafloor sedimentary metagenomes.</title>
        <authorList>
            <person name="Kawai M."/>
            <person name="Futagami T."/>
            <person name="Toyoda A."/>
            <person name="Takaki Y."/>
            <person name="Nishi S."/>
            <person name="Hori S."/>
            <person name="Arai W."/>
            <person name="Tsubouchi T."/>
            <person name="Morono Y."/>
            <person name="Uchiyama I."/>
            <person name="Ito T."/>
            <person name="Fujiyama A."/>
            <person name="Inagaki F."/>
            <person name="Takami H."/>
        </authorList>
    </citation>
    <scope>NUCLEOTIDE SEQUENCE</scope>
    <source>
        <strain evidence="1">Expedition CK06-06</strain>
    </source>
</reference>
<gene>
    <name evidence="1" type="ORF">S03H2_60022</name>
</gene>
<proteinExistence type="predicted"/>
<dbReference type="EMBL" id="BARU01038645">
    <property type="protein sequence ID" value="GAH86841.1"/>
    <property type="molecule type" value="Genomic_DNA"/>
</dbReference>
<feature type="non-terminal residue" evidence="1">
    <location>
        <position position="1"/>
    </location>
</feature>
<sequence length="179" mass="20522">KDKIKIEIKSRDIPPDIYDYLKKAKSEEDIEALADKVIFYERPYLKIGIPQLKDLANGKIQVTLSIDRYVLMDIPVSHISKKGQSDHSSLMKLAKDNFAVLIVHYYQVGIFREEIEDDFTSRLFFNILACEFCPQILSGRLKPELLPVCDINKGAVRRSGIWLNILGFKGLKMKTFSPS</sequence>
<comment type="caution">
    <text evidence="1">The sequence shown here is derived from an EMBL/GenBank/DDBJ whole genome shotgun (WGS) entry which is preliminary data.</text>
</comment>
<dbReference type="AlphaFoldDB" id="X1IWL2"/>
<name>X1IWL2_9ZZZZ</name>
<protein>
    <submittedName>
        <fullName evidence="1">Uncharacterized protein</fullName>
    </submittedName>
</protein>
<accession>X1IWL2</accession>
<organism evidence="1">
    <name type="scientific">marine sediment metagenome</name>
    <dbReference type="NCBI Taxonomy" id="412755"/>
    <lineage>
        <taxon>unclassified sequences</taxon>
        <taxon>metagenomes</taxon>
        <taxon>ecological metagenomes</taxon>
    </lineage>
</organism>
<evidence type="ECO:0000313" key="1">
    <source>
        <dbReference type="EMBL" id="GAH86841.1"/>
    </source>
</evidence>